<comment type="caution">
    <text evidence="4">The sequence shown here is derived from an EMBL/GenBank/DDBJ whole genome shotgun (WGS) entry which is preliminary data.</text>
</comment>
<sequence length="213" mass="23830">MKFNCKVSSNPSKARKALYTANASQRALMMSARLSKELREKYNVVAIPIHKDDEVKIIKGHQKVAGKVTAVRRSKYVINIDKLTKTKANGQTVPIAIRPSNVIITKLFLNKDREALLAKKAESRKSYKELVAKRNEEVAKAFTAVYPALNMDIFGKKVEPITEKKPIRIPSKKMAEKLMSKPTLRAYKTGIKVHKAKNAIAAYKAALAKKIAK</sequence>
<dbReference type="SUPFAM" id="SSF50104">
    <property type="entry name" value="Translation proteins SH3-like domain"/>
    <property type="match status" value="1"/>
</dbReference>
<organism evidence="4 5">
    <name type="scientific">Entamoeba nuttalli</name>
    <dbReference type="NCBI Taxonomy" id="412467"/>
    <lineage>
        <taxon>Eukaryota</taxon>
        <taxon>Amoebozoa</taxon>
        <taxon>Evosea</taxon>
        <taxon>Archamoebae</taxon>
        <taxon>Mastigamoebida</taxon>
        <taxon>Entamoebidae</taxon>
        <taxon>Entamoeba</taxon>
    </lineage>
</organism>
<reference evidence="4 5" key="1">
    <citation type="journal article" date="2019" name="PLoS Negl. Trop. Dis.">
        <title>Whole genome sequencing of Entamoeba nuttalli reveals mammalian host-related molecular signatures and a novel octapeptide-repeat surface protein.</title>
        <authorList>
            <person name="Tanaka M."/>
            <person name="Makiuchi T."/>
            <person name="Komiyama T."/>
            <person name="Shiina T."/>
            <person name="Osaki K."/>
            <person name="Tachibana H."/>
        </authorList>
    </citation>
    <scope>NUCLEOTIDE SEQUENCE [LARGE SCALE GENOMIC DNA]</scope>
    <source>
        <strain evidence="4 5">P19-061405</strain>
    </source>
</reference>
<accession>A0ABQ0DB37</accession>
<protein>
    <recommendedName>
        <fullName evidence="6">Ribosomal protein L24 protein</fullName>
    </recommendedName>
</protein>
<evidence type="ECO:0000256" key="2">
    <source>
        <dbReference type="ARBA" id="ARBA00022980"/>
    </source>
</evidence>
<comment type="similarity">
    <text evidence="1">Belongs to the universal ribosomal protein uL24 family.</text>
</comment>
<dbReference type="InterPro" id="IPR008991">
    <property type="entry name" value="Translation_prot_SH3-like_sf"/>
</dbReference>
<evidence type="ECO:0000256" key="3">
    <source>
        <dbReference type="ARBA" id="ARBA00023274"/>
    </source>
</evidence>
<keyword evidence="5" id="KW-1185">Reference proteome</keyword>
<dbReference type="Proteomes" id="UP001628156">
    <property type="component" value="Unassembled WGS sequence"/>
</dbReference>
<dbReference type="Pfam" id="PF16906">
    <property type="entry name" value="Ribosomal_L26"/>
    <property type="match status" value="1"/>
</dbReference>
<evidence type="ECO:0008006" key="6">
    <source>
        <dbReference type="Google" id="ProtNLM"/>
    </source>
</evidence>
<keyword evidence="2" id="KW-0689">Ribosomal protein</keyword>
<evidence type="ECO:0000313" key="4">
    <source>
        <dbReference type="EMBL" id="GAB1220056.1"/>
    </source>
</evidence>
<keyword evidence="3" id="KW-0687">Ribonucleoprotein</keyword>
<dbReference type="EMBL" id="BAAFRS010000047">
    <property type="protein sequence ID" value="GAB1220056.1"/>
    <property type="molecule type" value="Genomic_DNA"/>
</dbReference>
<dbReference type="InterPro" id="IPR005756">
    <property type="entry name" value="Ribosomal_uL24_euk/arc"/>
</dbReference>
<dbReference type="InterPro" id="IPR014722">
    <property type="entry name" value="Rib_uL2_dom2"/>
</dbReference>
<dbReference type="PANTHER" id="PTHR11143">
    <property type="entry name" value="60S RIBOSOMAL PROTEIN L26 FAMILY MEMBER"/>
    <property type="match status" value="1"/>
</dbReference>
<evidence type="ECO:0000313" key="5">
    <source>
        <dbReference type="Proteomes" id="UP001628156"/>
    </source>
</evidence>
<evidence type="ECO:0000256" key="1">
    <source>
        <dbReference type="ARBA" id="ARBA00010618"/>
    </source>
</evidence>
<dbReference type="Gene3D" id="2.30.30.30">
    <property type="match status" value="1"/>
</dbReference>
<dbReference type="NCBIfam" id="TIGR01080">
    <property type="entry name" value="rplX_A_E"/>
    <property type="match status" value="1"/>
</dbReference>
<gene>
    <name evidence="4" type="ORF">ENUP19_0047G0115</name>
</gene>
<proteinExistence type="inferred from homology"/>
<name>A0ABQ0DB37_9EUKA</name>